<evidence type="ECO:0000313" key="1">
    <source>
        <dbReference type="EMBL" id="EKD29557.1"/>
    </source>
</evidence>
<proteinExistence type="predicted"/>
<sequence length="125" mass="14905">MFLAVLDTSFASYKAFLETILQKEDVIYMISELTFFPLHTKNLFAVVLQKGYCQMTEARESLEKKRREIQKMFENICDERFGWSPQKTRLFFSLIESLSKQSCLENCEREDSAEMVWEIQKLFFN</sequence>
<name>K1XWC9_9BACT</name>
<dbReference type="EMBL" id="AMFJ01034358">
    <property type="protein sequence ID" value="EKD29557.1"/>
    <property type="molecule type" value="Genomic_DNA"/>
</dbReference>
<dbReference type="AlphaFoldDB" id="K1XWC9"/>
<organism evidence="1">
    <name type="scientific">uncultured bacterium</name>
    <name type="common">gcode 4</name>
    <dbReference type="NCBI Taxonomy" id="1234023"/>
    <lineage>
        <taxon>Bacteria</taxon>
        <taxon>environmental samples</taxon>
    </lineage>
</organism>
<comment type="caution">
    <text evidence="1">The sequence shown here is derived from an EMBL/GenBank/DDBJ whole genome shotgun (WGS) entry which is preliminary data.</text>
</comment>
<gene>
    <name evidence="1" type="ORF">ACD_78C00358G0001</name>
</gene>
<reference evidence="1" key="1">
    <citation type="journal article" date="2012" name="Science">
        <title>Fermentation, hydrogen, and sulfur metabolism in multiple uncultivated bacterial phyla.</title>
        <authorList>
            <person name="Wrighton K.C."/>
            <person name="Thomas B.C."/>
            <person name="Sharon I."/>
            <person name="Miller C.S."/>
            <person name="Castelle C.J."/>
            <person name="VerBerkmoes N.C."/>
            <person name="Wilkins M.J."/>
            <person name="Hettich R.L."/>
            <person name="Lipton M.S."/>
            <person name="Williams K.H."/>
            <person name="Long P.E."/>
            <person name="Banfield J.F."/>
        </authorList>
    </citation>
    <scope>NUCLEOTIDE SEQUENCE [LARGE SCALE GENOMIC DNA]</scope>
</reference>
<protein>
    <submittedName>
        <fullName evidence="1">Uncharacterized protein</fullName>
    </submittedName>
</protein>
<accession>K1XWC9</accession>